<comment type="pathway">
    <text evidence="2">Antibiotic biosynthesis.</text>
</comment>
<reference evidence="12" key="1">
    <citation type="journal article" date="2019" name="Int. J. Syst. Evol. Microbiol.">
        <title>The Global Catalogue of Microorganisms (GCM) 10K type strain sequencing project: providing services to taxonomists for standard genome sequencing and annotation.</title>
        <authorList>
            <consortium name="The Broad Institute Genomics Platform"/>
            <consortium name="The Broad Institute Genome Sequencing Center for Infectious Disease"/>
            <person name="Wu L."/>
            <person name="Ma J."/>
        </authorList>
    </citation>
    <scope>NUCLEOTIDE SEQUENCE [LARGE SCALE GENOMIC DNA]</scope>
    <source>
        <strain evidence="12">JCM 18204</strain>
    </source>
</reference>
<dbReference type="RefSeq" id="WP_345303658.1">
    <property type="nucleotide sequence ID" value="NZ_BAABJE010000014.1"/>
</dbReference>
<feature type="region of interest" description="Disordered" evidence="8">
    <location>
        <begin position="966"/>
        <end position="996"/>
    </location>
</feature>
<dbReference type="PROSITE" id="PS52004">
    <property type="entry name" value="KS3_2"/>
    <property type="match status" value="1"/>
</dbReference>
<dbReference type="InterPro" id="IPR014031">
    <property type="entry name" value="Ketoacyl_synth_C"/>
</dbReference>
<organism evidence="11 12">
    <name type="scientific">Lysobacter hankyongensis</name>
    <dbReference type="NCBI Taxonomy" id="1176535"/>
    <lineage>
        <taxon>Bacteria</taxon>
        <taxon>Pseudomonadati</taxon>
        <taxon>Pseudomonadota</taxon>
        <taxon>Gammaproteobacteria</taxon>
        <taxon>Lysobacterales</taxon>
        <taxon>Lysobacteraceae</taxon>
        <taxon>Lysobacter</taxon>
    </lineage>
</organism>
<feature type="domain" description="Carrier" evidence="9">
    <location>
        <begin position="876"/>
        <end position="953"/>
    </location>
</feature>
<dbReference type="SMART" id="SM00824">
    <property type="entry name" value="PKS_TE"/>
    <property type="match status" value="1"/>
</dbReference>
<keyword evidence="7" id="KW-0677">Repeat</keyword>
<keyword evidence="6" id="KW-0808">Transferase</keyword>
<evidence type="ECO:0000259" key="10">
    <source>
        <dbReference type="PROSITE" id="PS52004"/>
    </source>
</evidence>
<keyword evidence="4" id="KW-0963">Cytoplasm</keyword>
<evidence type="ECO:0000256" key="1">
    <source>
        <dbReference type="ARBA" id="ARBA00004496"/>
    </source>
</evidence>
<dbReference type="Gene3D" id="3.40.50.1820">
    <property type="entry name" value="alpha/beta hydrolase"/>
    <property type="match status" value="1"/>
</dbReference>
<protein>
    <recommendedName>
        <fullName evidence="13">Carrier domain-containing protein</fullName>
    </recommendedName>
</protein>
<dbReference type="InterPro" id="IPR009081">
    <property type="entry name" value="PP-bd_ACP"/>
</dbReference>
<dbReference type="CDD" id="cd00833">
    <property type="entry name" value="PKS"/>
    <property type="match status" value="1"/>
</dbReference>
<name>A0ABP9BND7_9GAMM</name>
<dbReference type="Pfam" id="PF00109">
    <property type="entry name" value="ketoacyl-synt"/>
    <property type="match status" value="1"/>
</dbReference>
<feature type="domain" description="Carrier" evidence="9">
    <location>
        <begin position="7"/>
        <end position="81"/>
    </location>
</feature>
<dbReference type="SMART" id="SM00823">
    <property type="entry name" value="PKS_PP"/>
    <property type="match status" value="2"/>
</dbReference>
<evidence type="ECO:0000256" key="6">
    <source>
        <dbReference type="ARBA" id="ARBA00022679"/>
    </source>
</evidence>
<keyword evidence="3" id="KW-0596">Phosphopantetheine</keyword>
<dbReference type="InterPro" id="IPR020802">
    <property type="entry name" value="TesA-like"/>
</dbReference>
<dbReference type="Pfam" id="PF00550">
    <property type="entry name" value="PP-binding"/>
    <property type="match status" value="2"/>
</dbReference>
<evidence type="ECO:0000256" key="4">
    <source>
        <dbReference type="ARBA" id="ARBA00022490"/>
    </source>
</evidence>
<dbReference type="Gene3D" id="3.40.47.10">
    <property type="match status" value="1"/>
</dbReference>
<dbReference type="InterPro" id="IPR020841">
    <property type="entry name" value="PKS_Beta-ketoAc_synthase_dom"/>
</dbReference>
<comment type="caution">
    <text evidence="11">The sequence shown here is derived from an EMBL/GenBank/DDBJ whole genome shotgun (WGS) entry which is preliminary data.</text>
</comment>
<dbReference type="Pfam" id="PF22336">
    <property type="entry name" value="RhiE-like_linker"/>
    <property type="match status" value="1"/>
</dbReference>
<dbReference type="InterPro" id="IPR001031">
    <property type="entry name" value="Thioesterase"/>
</dbReference>
<dbReference type="PANTHER" id="PTHR43775">
    <property type="entry name" value="FATTY ACID SYNTHASE"/>
    <property type="match status" value="1"/>
</dbReference>
<evidence type="ECO:0008006" key="13">
    <source>
        <dbReference type="Google" id="ProtNLM"/>
    </source>
</evidence>
<evidence type="ECO:0000313" key="11">
    <source>
        <dbReference type="EMBL" id="GAA4797905.1"/>
    </source>
</evidence>
<evidence type="ECO:0000256" key="3">
    <source>
        <dbReference type="ARBA" id="ARBA00022450"/>
    </source>
</evidence>
<dbReference type="InterPro" id="IPR020806">
    <property type="entry name" value="PKS_PP-bd"/>
</dbReference>
<accession>A0ABP9BND7</accession>
<dbReference type="SUPFAM" id="SSF53474">
    <property type="entry name" value="alpha/beta-Hydrolases"/>
    <property type="match status" value="1"/>
</dbReference>
<dbReference type="Proteomes" id="UP001499959">
    <property type="component" value="Unassembled WGS sequence"/>
</dbReference>
<keyword evidence="5" id="KW-0597">Phosphoprotein</keyword>
<evidence type="ECO:0000256" key="8">
    <source>
        <dbReference type="SAM" id="MobiDB-lite"/>
    </source>
</evidence>
<keyword evidence="12" id="KW-1185">Reference proteome</keyword>
<feature type="compositionally biased region" description="Low complexity" evidence="8">
    <location>
        <begin position="88"/>
        <end position="122"/>
    </location>
</feature>
<gene>
    <name evidence="11" type="ORF">GCM10023307_24830</name>
</gene>
<evidence type="ECO:0000256" key="2">
    <source>
        <dbReference type="ARBA" id="ARBA00004792"/>
    </source>
</evidence>
<dbReference type="Pfam" id="PF00975">
    <property type="entry name" value="Thioesterase"/>
    <property type="match status" value="1"/>
</dbReference>
<dbReference type="Gene3D" id="1.10.1240.100">
    <property type="match status" value="1"/>
</dbReference>
<dbReference type="InterPro" id="IPR050091">
    <property type="entry name" value="PKS_NRPS_Biosynth_Enz"/>
</dbReference>
<dbReference type="InterPro" id="IPR014030">
    <property type="entry name" value="Ketoacyl_synth_N"/>
</dbReference>
<dbReference type="SMART" id="SM00825">
    <property type="entry name" value="PKS_KS"/>
    <property type="match status" value="1"/>
</dbReference>
<dbReference type="SMART" id="SM01294">
    <property type="entry name" value="PKS_PP_betabranch"/>
    <property type="match status" value="1"/>
</dbReference>
<evidence type="ECO:0000313" key="12">
    <source>
        <dbReference type="Proteomes" id="UP001499959"/>
    </source>
</evidence>
<dbReference type="PROSITE" id="PS50075">
    <property type="entry name" value="CARRIER"/>
    <property type="match status" value="2"/>
</dbReference>
<proteinExistence type="predicted"/>
<dbReference type="Pfam" id="PF02801">
    <property type="entry name" value="Ketoacyl-synt_C"/>
    <property type="match status" value="1"/>
</dbReference>
<dbReference type="SUPFAM" id="SSF47336">
    <property type="entry name" value="ACP-like"/>
    <property type="match status" value="2"/>
</dbReference>
<feature type="region of interest" description="Disordered" evidence="8">
    <location>
        <begin position="88"/>
        <end position="137"/>
    </location>
</feature>
<dbReference type="InterPro" id="IPR036736">
    <property type="entry name" value="ACP-like_sf"/>
</dbReference>
<dbReference type="InterPro" id="IPR029058">
    <property type="entry name" value="AB_hydrolase_fold"/>
</dbReference>
<dbReference type="InterPro" id="IPR054514">
    <property type="entry name" value="RhiE-like_linker"/>
</dbReference>
<evidence type="ECO:0000256" key="7">
    <source>
        <dbReference type="ARBA" id="ARBA00022737"/>
    </source>
</evidence>
<dbReference type="EMBL" id="BAABJE010000014">
    <property type="protein sequence ID" value="GAA4797905.1"/>
    <property type="molecule type" value="Genomic_DNA"/>
</dbReference>
<evidence type="ECO:0000256" key="5">
    <source>
        <dbReference type="ARBA" id="ARBA00022553"/>
    </source>
</evidence>
<dbReference type="SUPFAM" id="SSF53901">
    <property type="entry name" value="Thiolase-like"/>
    <property type="match status" value="1"/>
</dbReference>
<feature type="domain" description="Ketosynthase family 3 (KS3)" evidence="10">
    <location>
        <begin position="207"/>
        <end position="629"/>
    </location>
</feature>
<dbReference type="InterPro" id="IPR016039">
    <property type="entry name" value="Thiolase-like"/>
</dbReference>
<dbReference type="Gene3D" id="1.10.1200.10">
    <property type="entry name" value="ACP-like"/>
    <property type="match status" value="2"/>
</dbReference>
<evidence type="ECO:0000259" key="9">
    <source>
        <dbReference type="PROSITE" id="PS50075"/>
    </source>
</evidence>
<comment type="subcellular location">
    <subcellularLocation>
        <location evidence="1">Cytoplasm</location>
    </subcellularLocation>
</comment>
<dbReference type="PANTHER" id="PTHR43775:SF37">
    <property type="entry name" value="SI:DKEY-61P9.11"/>
    <property type="match status" value="1"/>
</dbReference>
<sequence>MSAVAEPTLLDTIGGAVASTLKIPVDRLDVDAEFDSFGMDSIIAIELMTNLSKQLNVPITPAQLTAVNSIRELADVIAGSMNHAAAARAPKAPPATAAQPAATAQAAPAAAPRKTAAATATASPRRREDVRRRPRADGAGGLERMLAFVRDEYGVDLRGERFVSRQALIDHLLVHHADALAHYYGLSVDERDAEPAEAQTAASPAASLGIAVVGMACRFADANTPEALWHNLIEQRSLITPLRGTRWGPAAADAAPRWGALIDDVDRFDPAFFGLSEDEARLCDPQERMVMQALYHALQHAGLRADTLRGTRTGLFLGYAYAEYEHHLRRNLHRIPGAPALSSSSPIYYLANRISFLYDFKGPSEVVNASCASSALAIHRACQSLARGECDVAICGGVSLNLFEGDYAAIARYGLLSPDGTCAVFDDAANGFTRSEGVGLLVLTRLDDAERDNRRIFAKVVATHQNNRGHASFISEIKHESITQVISDCYRRHGIASDSVRYIEVHGYATKWGDSFEFEGIRNAFDAPPAGEKNCALGSIKGYIGHTEPASGVASAMKVVLSLYNKQFPATITKKTLNSFIDIESRSHPLYIADRPLSFDEVRRGDEPIRAGVNSFADSGVNVHLLFEEYRADHTVARRAHSGRQLFVFSGRTRESLQESLALARESLQDALAFHSGRMGAHEPSPALEDLAYTLQSATEPMAHRLAIVAASHKELNDALARAAKLLAGNKQADGNGPIFIGGPQDRDNTRVFDVIKSQIGEDKLLDNLREGMLKEIALLWVGGIDMPWQRHWREVARARRRDAQAVPQLVDIPPYPFATQRYWLDFDGADAPRVVIPTLARNKTKDDNDVGAPVVASEWRFVQTLADGERAEALDAEDKIMRFLVQETAQLLRMPVANVDVGTGFDQLGFDSVGMASLIQKLIVLIDENISPSVVFNYPDIERLGRHVAETHRAKIDRIHVVGNADASRAKPQQAAETKTGSAAPSAKPQRASDAKTDLETWFVSRDSVDDGLLVPMQTNASGTPVIAVAGADGSILSLQTLRRAMDGIRPMFGLQAVGLDGKTEPLDSIQAMAEANIAALAALRDCSRLELLGYSNGAVVAFEMAQQLLQKKVKVDRLVLVDGRCPASTTRDLADEIAKVFGNLISAFNGPWPLNVEEFRKVPEERRAEYLFELIRLNGIWMSESHFMLAYRLSVASEDACRKYRPKKLPKSCETVVIRATRNNGDLPPSLGWDKFLTRPAVCIDVDADHLSVVGADGSGTIARIFQ</sequence>